<reference evidence="1" key="1">
    <citation type="submission" date="2022-07" db="EMBL/GenBank/DDBJ databases">
        <title>Phylogenomic reconstructions and comparative analyses of Kickxellomycotina fungi.</title>
        <authorList>
            <person name="Reynolds N.K."/>
            <person name="Stajich J.E."/>
            <person name="Barry K."/>
            <person name="Grigoriev I.V."/>
            <person name="Crous P."/>
            <person name="Smith M.E."/>
        </authorList>
    </citation>
    <scope>NUCLEOTIDE SEQUENCE</scope>
    <source>
        <strain evidence="1">CBS 102833</strain>
    </source>
</reference>
<evidence type="ECO:0000313" key="2">
    <source>
        <dbReference type="Proteomes" id="UP001140096"/>
    </source>
</evidence>
<dbReference type="EMBL" id="JANBUP010002678">
    <property type="protein sequence ID" value="KAJ2799368.1"/>
    <property type="molecule type" value="Genomic_DNA"/>
</dbReference>
<organism evidence="1 2">
    <name type="scientific">Coemansia furcata</name>
    <dbReference type="NCBI Taxonomy" id="417177"/>
    <lineage>
        <taxon>Eukaryota</taxon>
        <taxon>Fungi</taxon>
        <taxon>Fungi incertae sedis</taxon>
        <taxon>Zoopagomycota</taxon>
        <taxon>Kickxellomycotina</taxon>
        <taxon>Kickxellomycetes</taxon>
        <taxon>Kickxellales</taxon>
        <taxon>Kickxellaceae</taxon>
        <taxon>Coemansia</taxon>
    </lineage>
</organism>
<protein>
    <submittedName>
        <fullName evidence="1">Uncharacterized protein</fullName>
    </submittedName>
</protein>
<dbReference type="Proteomes" id="UP001140096">
    <property type="component" value="Unassembled WGS sequence"/>
</dbReference>
<gene>
    <name evidence="1" type="ORF">H4S07_005454</name>
</gene>
<comment type="caution">
    <text evidence="1">The sequence shown here is derived from an EMBL/GenBank/DDBJ whole genome shotgun (WGS) entry which is preliminary data.</text>
</comment>
<evidence type="ECO:0000313" key="1">
    <source>
        <dbReference type="EMBL" id="KAJ2799368.1"/>
    </source>
</evidence>
<keyword evidence="2" id="KW-1185">Reference proteome</keyword>
<sequence>MKFTSFAVCALIAAAATPQASGYAIKGDVVNCRSGPGTSYGVVKTYKKDQNVSITCQTAGPSVNGDTLWDKTSDGCYVADYYVSTGTNGYVTEKCGSSGGGSTPPPSNGGGYCKIVNQAGLNLISNWEGFVASPKPDPIGLPTVGYGHLCQQKNCAEVKYKFPLTKATAQQLLNDDIPKYSSCLASYLNSRVKLNDNQWAALVSWVFNNGCGNAKSSTLVKRLNNGENPNTVAEQELPKWRMAGGRVMQGLVNRRADEVRLFKTASSKQAYPSCQ</sequence>
<accession>A0ACC1L244</accession>
<proteinExistence type="predicted"/>
<name>A0ACC1L244_9FUNG</name>